<comment type="function">
    <text evidence="8">Involved in peptidoglycan biosynthesis. Transports lipid-linked peptidoglycan precursors from the inner to the outer leaflet of the cytoplasmic membrane.</text>
</comment>
<feature type="transmembrane region" description="Helical" evidence="9">
    <location>
        <begin position="202"/>
        <end position="223"/>
    </location>
</feature>
<dbReference type="PANTHER" id="PTHR47019">
    <property type="entry name" value="LIPID II FLIPPASE MURJ"/>
    <property type="match status" value="1"/>
</dbReference>
<dbReference type="PIRSF" id="PIRSF002869">
    <property type="entry name" value="MviN"/>
    <property type="match status" value="1"/>
</dbReference>
<feature type="transmembrane region" description="Helical" evidence="9">
    <location>
        <begin position="174"/>
        <end position="196"/>
    </location>
</feature>
<dbReference type="GO" id="GO:0034204">
    <property type="term" value="P:lipid translocation"/>
    <property type="evidence" value="ECO:0007669"/>
    <property type="project" value="TreeGrafter"/>
</dbReference>
<feature type="transmembrane region" description="Helical" evidence="9">
    <location>
        <begin position="425"/>
        <end position="445"/>
    </location>
</feature>
<keyword evidence="8" id="KW-0961">Cell wall biogenesis/degradation</keyword>
<feature type="transmembrane region" description="Helical" evidence="9">
    <location>
        <begin position="20"/>
        <end position="40"/>
    </location>
</feature>
<dbReference type="InterPro" id="IPR004268">
    <property type="entry name" value="MurJ"/>
</dbReference>
<dbReference type="NCBIfam" id="TIGR01695">
    <property type="entry name" value="murJ_mviN"/>
    <property type="match status" value="1"/>
</dbReference>
<feature type="transmembrane region" description="Helical" evidence="9">
    <location>
        <begin position="494"/>
        <end position="518"/>
    </location>
</feature>
<keyword evidence="5 8" id="KW-0573">Peptidoglycan synthesis</keyword>
<feature type="transmembrane region" description="Helical" evidence="9">
    <location>
        <begin position="64"/>
        <end position="85"/>
    </location>
</feature>
<proteinExistence type="inferred from homology"/>
<feature type="transmembrane region" description="Helical" evidence="9">
    <location>
        <begin position="97"/>
        <end position="121"/>
    </location>
</feature>
<evidence type="ECO:0000256" key="1">
    <source>
        <dbReference type="ARBA" id="ARBA00004651"/>
    </source>
</evidence>
<dbReference type="GO" id="GO:0008360">
    <property type="term" value="P:regulation of cell shape"/>
    <property type="evidence" value="ECO:0007669"/>
    <property type="project" value="UniProtKB-UniRule"/>
</dbReference>
<feature type="transmembrane region" description="Helical" evidence="9">
    <location>
        <begin position="367"/>
        <end position="389"/>
    </location>
</feature>
<evidence type="ECO:0000313" key="11">
    <source>
        <dbReference type="Proteomes" id="UP000229756"/>
    </source>
</evidence>
<feature type="transmembrane region" description="Helical" evidence="9">
    <location>
        <begin position="264"/>
        <end position="283"/>
    </location>
</feature>
<comment type="similarity">
    <text evidence="8">Belongs to the MurJ/MviN family.</text>
</comment>
<protein>
    <recommendedName>
        <fullName evidence="8">Lipid II flippase</fullName>
    </recommendedName>
</protein>
<dbReference type="AlphaFoldDB" id="A0A2M8ELE3"/>
<dbReference type="GO" id="GO:0015648">
    <property type="term" value="F:lipid-linked peptidoglycan transporter activity"/>
    <property type="evidence" value="ECO:0007669"/>
    <property type="project" value="UniProtKB-UniRule"/>
</dbReference>
<dbReference type="Pfam" id="PF03023">
    <property type="entry name" value="MurJ"/>
    <property type="match status" value="1"/>
</dbReference>
<keyword evidence="4 8" id="KW-0133">Cell shape</keyword>
<dbReference type="Proteomes" id="UP000229756">
    <property type="component" value="Unassembled WGS sequence"/>
</dbReference>
<feature type="transmembrane region" description="Helical" evidence="9">
    <location>
        <begin position="289"/>
        <end position="309"/>
    </location>
</feature>
<feature type="transmembrane region" description="Helical" evidence="9">
    <location>
        <begin position="329"/>
        <end position="347"/>
    </location>
</feature>
<keyword evidence="3 9" id="KW-0812">Transmembrane</keyword>
<dbReference type="PANTHER" id="PTHR47019:SF1">
    <property type="entry name" value="LIPID II FLIPPASE MURJ"/>
    <property type="match status" value="1"/>
</dbReference>
<organism evidence="10 11">
    <name type="scientific">candidate division WWE3 bacterium CG_4_9_14_0_2_um_filter_35_11</name>
    <dbReference type="NCBI Taxonomy" id="1975077"/>
    <lineage>
        <taxon>Bacteria</taxon>
        <taxon>Katanobacteria</taxon>
    </lineage>
</organism>
<evidence type="ECO:0000256" key="6">
    <source>
        <dbReference type="ARBA" id="ARBA00022989"/>
    </source>
</evidence>
<evidence type="ECO:0000313" key="10">
    <source>
        <dbReference type="EMBL" id="PJC23548.1"/>
    </source>
</evidence>
<dbReference type="EMBL" id="PFSJ01000022">
    <property type="protein sequence ID" value="PJC23548.1"/>
    <property type="molecule type" value="Genomic_DNA"/>
</dbReference>
<feature type="transmembrane region" description="Helical" evidence="9">
    <location>
        <begin position="401"/>
        <end position="419"/>
    </location>
</feature>
<evidence type="ECO:0000256" key="3">
    <source>
        <dbReference type="ARBA" id="ARBA00022692"/>
    </source>
</evidence>
<evidence type="ECO:0000256" key="5">
    <source>
        <dbReference type="ARBA" id="ARBA00022984"/>
    </source>
</evidence>
<comment type="subcellular location">
    <subcellularLocation>
        <location evidence="1">Cell membrane</location>
        <topology evidence="1">Multi-pass membrane protein</topology>
    </subcellularLocation>
</comment>
<dbReference type="GO" id="GO:0009252">
    <property type="term" value="P:peptidoglycan biosynthetic process"/>
    <property type="evidence" value="ECO:0007669"/>
    <property type="project" value="UniProtKB-UniRule"/>
</dbReference>
<sequence>MVMRLIQKGSRAFTSQQYTILSAAAVIAIIYLLSAFLGFIRNRLLSGYFGDSIELGIYFAADDIPSLIFSLIVSGALSAAFIPAFTKSYKNNEKEGWNLTSSMLNISLVVFLIIGIFIMIWAKTISQEIIARDSSLTQENLVLMASIMRVMMLAQIILIFSSFFTSVLQSFKRFVIPSLAPVFYNIGIIIFILLFIKRLGVFAPAWGMVFGAILHMSVQLIAVKKLGFSYSFSFDFKDKVVRNVYKLMAPRAIGQAAQKFLNPLYTNLALFISAPSNVILTFAMDIQMLPVRIFGMSIGQAALPILANAYREDDTKEFSDLLLKTIRQIIFFVLPVSILMFILRVPLVRLTIGARKYSWEATVMTAYTLGFYCISLVAQSLILVLARAFFAMHDTKTPLKISLFAIFVNAFTAILFVRYMHLGVWSLGFSYALGSIVDAGLLFYYLSNRLENLDITKFINSINKIMLASVIMGIALYIPYRALDVLIFDTTRTIGLILLTGIVSVIAFLTYMSCAWLFKIEEFNMIIVTIDNRFLKKGFLKFQGQGSDQPVLKSED</sequence>
<evidence type="ECO:0000256" key="4">
    <source>
        <dbReference type="ARBA" id="ARBA00022960"/>
    </source>
</evidence>
<evidence type="ECO:0000256" key="9">
    <source>
        <dbReference type="SAM" id="Phobius"/>
    </source>
</evidence>
<keyword evidence="7 8" id="KW-0472">Membrane</keyword>
<keyword evidence="8" id="KW-0813">Transport</keyword>
<dbReference type="InterPro" id="IPR051050">
    <property type="entry name" value="Lipid_II_flippase_MurJ/MviN"/>
</dbReference>
<feature type="transmembrane region" description="Helical" evidence="9">
    <location>
        <begin position="465"/>
        <end position="482"/>
    </location>
</feature>
<accession>A0A2M8ELE3</accession>
<gene>
    <name evidence="10" type="primary">mviN</name>
    <name evidence="10" type="ORF">CO058_02990</name>
</gene>
<reference evidence="11" key="1">
    <citation type="submission" date="2017-09" db="EMBL/GenBank/DDBJ databases">
        <title>Depth-based differentiation of microbial function through sediment-hosted aquifers and enrichment of novel symbionts in the deep terrestrial subsurface.</title>
        <authorList>
            <person name="Probst A.J."/>
            <person name="Ladd B."/>
            <person name="Jarett J.K."/>
            <person name="Geller-Mcgrath D.E."/>
            <person name="Sieber C.M.K."/>
            <person name="Emerson J.B."/>
            <person name="Anantharaman K."/>
            <person name="Thomas B.C."/>
            <person name="Malmstrom R."/>
            <person name="Stieglmeier M."/>
            <person name="Klingl A."/>
            <person name="Woyke T."/>
            <person name="Ryan C.M."/>
            <person name="Banfield J.F."/>
        </authorList>
    </citation>
    <scope>NUCLEOTIDE SEQUENCE [LARGE SCALE GENOMIC DNA]</scope>
</reference>
<keyword evidence="2 8" id="KW-1003">Cell membrane</keyword>
<evidence type="ECO:0000256" key="2">
    <source>
        <dbReference type="ARBA" id="ARBA00022475"/>
    </source>
</evidence>
<dbReference type="CDD" id="cd13123">
    <property type="entry name" value="MATE_MurJ_like"/>
    <property type="match status" value="1"/>
</dbReference>
<evidence type="ECO:0000256" key="7">
    <source>
        <dbReference type="ARBA" id="ARBA00023136"/>
    </source>
</evidence>
<dbReference type="GO" id="GO:0071555">
    <property type="term" value="P:cell wall organization"/>
    <property type="evidence" value="ECO:0007669"/>
    <property type="project" value="UniProtKB-UniRule"/>
</dbReference>
<dbReference type="PRINTS" id="PR01806">
    <property type="entry name" value="VIRFACTRMVIN"/>
</dbReference>
<keyword evidence="6 9" id="KW-1133">Transmembrane helix</keyword>
<evidence type="ECO:0000256" key="8">
    <source>
        <dbReference type="PIRNR" id="PIRNR002869"/>
    </source>
</evidence>
<feature type="transmembrane region" description="Helical" evidence="9">
    <location>
        <begin position="141"/>
        <end position="167"/>
    </location>
</feature>
<comment type="caution">
    <text evidence="10">The sequence shown here is derived from an EMBL/GenBank/DDBJ whole genome shotgun (WGS) entry which is preliminary data.</text>
</comment>
<dbReference type="GO" id="GO:0005886">
    <property type="term" value="C:plasma membrane"/>
    <property type="evidence" value="ECO:0007669"/>
    <property type="project" value="UniProtKB-SubCell"/>
</dbReference>
<name>A0A2M8ELE3_UNCKA</name>